<proteinExistence type="predicted"/>
<dbReference type="GO" id="GO:0003964">
    <property type="term" value="F:RNA-directed DNA polymerase activity"/>
    <property type="evidence" value="ECO:0007669"/>
    <property type="project" value="UniProtKB-KW"/>
</dbReference>
<keyword evidence="1" id="KW-0645">Protease</keyword>
<evidence type="ECO:0000256" key="8">
    <source>
        <dbReference type="SAM" id="Phobius"/>
    </source>
</evidence>
<keyword evidence="5" id="KW-0255">Endonuclease</keyword>
<dbReference type="CDD" id="cd01647">
    <property type="entry name" value="RT_LTR"/>
    <property type="match status" value="1"/>
</dbReference>
<keyword evidence="6" id="KW-0378">Hydrolase</keyword>
<feature type="transmembrane region" description="Helical" evidence="8">
    <location>
        <begin position="244"/>
        <end position="266"/>
    </location>
</feature>
<dbReference type="EMBL" id="KQ971376">
    <property type="protein sequence ID" value="KYB25117.1"/>
    <property type="molecule type" value="Genomic_DNA"/>
</dbReference>
<keyword evidence="8" id="KW-0472">Membrane</keyword>
<dbReference type="FunFam" id="3.10.10.10:FF:000007">
    <property type="entry name" value="Retrovirus-related Pol polyprotein from transposon 17.6-like Protein"/>
    <property type="match status" value="1"/>
</dbReference>
<keyword evidence="3" id="KW-0548">Nucleotidyltransferase</keyword>
<dbReference type="InterPro" id="IPR043128">
    <property type="entry name" value="Rev_trsase/Diguanyl_cyclase"/>
</dbReference>
<evidence type="ECO:0000313" key="10">
    <source>
        <dbReference type="EMBL" id="KYB25117.1"/>
    </source>
</evidence>
<dbReference type="InterPro" id="IPR043502">
    <property type="entry name" value="DNA/RNA_pol_sf"/>
</dbReference>
<keyword evidence="2" id="KW-0808">Transferase</keyword>
<evidence type="ECO:0000256" key="2">
    <source>
        <dbReference type="ARBA" id="ARBA00022679"/>
    </source>
</evidence>
<dbReference type="SUPFAM" id="SSF56672">
    <property type="entry name" value="DNA/RNA polymerases"/>
    <property type="match status" value="1"/>
</dbReference>
<evidence type="ECO:0000256" key="3">
    <source>
        <dbReference type="ARBA" id="ARBA00022695"/>
    </source>
</evidence>
<protein>
    <submittedName>
        <fullName evidence="10">Retrovirus-related Pol polyprotein from transposon 17.6-like Protein</fullName>
    </submittedName>
</protein>
<evidence type="ECO:0000256" key="6">
    <source>
        <dbReference type="ARBA" id="ARBA00022801"/>
    </source>
</evidence>
<dbReference type="STRING" id="7070.A0A139WB22"/>
<keyword evidence="8" id="KW-1133">Transmembrane helix</keyword>
<dbReference type="InterPro" id="IPR053134">
    <property type="entry name" value="RNA-dir_DNA_polymerase"/>
</dbReference>
<dbReference type="Gene3D" id="3.10.10.10">
    <property type="entry name" value="HIV Type 1 Reverse Transcriptase, subunit A, domain 1"/>
    <property type="match status" value="1"/>
</dbReference>
<name>A0A139WB22_TRICA</name>
<evidence type="ECO:0000256" key="4">
    <source>
        <dbReference type="ARBA" id="ARBA00022722"/>
    </source>
</evidence>
<reference evidence="10 11" key="2">
    <citation type="journal article" date="2010" name="Nucleic Acids Res.">
        <title>BeetleBase in 2010: revisions to provide comprehensive genomic information for Tribolium castaneum.</title>
        <authorList>
            <person name="Kim H.S."/>
            <person name="Murphy T."/>
            <person name="Xia J."/>
            <person name="Caragea D."/>
            <person name="Park Y."/>
            <person name="Beeman R.W."/>
            <person name="Lorenzen M.D."/>
            <person name="Butcher S."/>
            <person name="Manak J.R."/>
            <person name="Brown S.J."/>
        </authorList>
    </citation>
    <scope>GENOME REANNOTATION</scope>
    <source>
        <strain evidence="10 11">Georgia GA2</strain>
    </source>
</reference>
<organism evidence="10 11">
    <name type="scientific">Tribolium castaneum</name>
    <name type="common">Red flour beetle</name>
    <dbReference type="NCBI Taxonomy" id="7070"/>
    <lineage>
        <taxon>Eukaryota</taxon>
        <taxon>Metazoa</taxon>
        <taxon>Ecdysozoa</taxon>
        <taxon>Arthropoda</taxon>
        <taxon>Hexapoda</taxon>
        <taxon>Insecta</taxon>
        <taxon>Pterygota</taxon>
        <taxon>Neoptera</taxon>
        <taxon>Endopterygota</taxon>
        <taxon>Coleoptera</taxon>
        <taxon>Polyphaga</taxon>
        <taxon>Cucujiformia</taxon>
        <taxon>Tenebrionidae</taxon>
        <taxon>Tenebrionidae incertae sedis</taxon>
        <taxon>Tribolium</taxon>
    </lineage>
</organism>
<dbReference type="GO" id="GO:0006508">
    <property type="term" value="P:proteolysis"/>
    <property type="evidence" value="ECO:0007669"/>
    <property type="project" value="UniProtKB-KW"/>
</dbReference>
<dbReference type="PROSITE" id="PS50878">
    <property type="entry name" value="RT_POL"/>
    <property type="match status" value="1"/>
</dbReference>
<gene>
    <name evidence="10" type="primary">AUGUSTUS-3.0.2_31351</name>
    <name evidence="10" type="ORF">TcasGA2_TC031351</name>
</gene>
<evidence type="ECO:0000256" key="5">
    <source>
        <dbReference type="ARBA" id="ARBA00022759"/>
    </source>
</evidence>
<dbReference type="InterPro" id="IPR000477">
    <property type="entry name" value="RT_dom"/>
</dbReference>
<dbReference type="Pfam" id="PF00078">
    <property type="entry name" value="RVT_1"/>
    <property type="match status" value="1"/>
</dbReference>
<evidence type="ECO:0000256" key="7">
    <source>
        <dbReference type="ARBA" id="ARBA00022918"/>
    </source>
</evidence>
<dbReference type="PANTHER" id="PTHR24559:SF435">
    <property type="entry name" value="RIBONUCLEASE H"/>
    <property type="match status" value="1"/>
</dbReference>
<evidence type="ECO:0000256" key="1">
    <source>
        <dbReference type="ARBA" id="ARBA00022670"/>
    </source>
</evidence>
<dbReference type="GO" id="GO:0004519">
    <property type="term" value="F:endonuclease activity"/>
    <property type="evidence" value="ECO:0007669"/>
    <property type="project" value="UniProtKB-KW"/>
</dbReference>
<dbReference type="Proteomes" id="UP000007266">
    <property type="component" value="Linkage group 10"/>
</dbReference>
<reference evidence="10 11" key="1">
    <citation type="journal article" date="2008" name="Nature">
        <title>The genome of the model beetle and pest Tribolium castaneum.</title>
        <authorList>
            <consortium name="Tribolium Genome Sequencing Consortium"/>
            <person name="Richards S."/>
            <person name="Gibbs R.A."/>
            <person name="Weinstock G.M."/>
            <person name="Brown S.J."/>
            <person name="Denell R."/>
            <person name="Beeman R.W."/>
            <person name="Gibbs R."/>
            <person name="Beeman R.W."/>
            <person name="Brown S.J."/>
            <person name="Bucher G."/>
            <person name="Friedrich M."/>
            <person name="Grimmelikhuijzen C.J."/>
            <person name="Klingler M."/>
            <person name="Lorenzen M."/>
            <person name="Richards S."/>
            <person name="Roth S."/>
            <person name="Schroder R."/>
            <person name="Tautz D."/>
            <person name="Zdobnov E.M."/>
            <person name="Muzny D."/>
            <person name="Gibbs R.A."/>
            <person name="Weinstock G.M."/>
            <person name="Attaway T."/>
            <person name="Bell S."/>
            <person name="Buhay C.J."/>
            <person name="Chandrabose M.N."/>
            <person name="Chavez D."/>
            <person name="Clerk-Blankenburg K.P."/>
            <person name="Cree A."/>
            <person name="Dao M."/>
            <person name="Davis C."/>
            <person name="Chacko J."/>
            <person name="Dinh H."/>
            <person name="Dugan-Rocha S."/>
            <person name="Fowler G."/>
            <person name="Garner T.T."/>
            <person name="Garnes J."/>
            <person name="Gnirke A."/>
            <person name="Hawes A."/>
            <person name="Hernandez J."/>
            <person name="Hines S."/>
            <person name="Holder M."/>
            <person name="Hume J."/>
            <person name="Jhangiani S.N."/>
            <person name="Joshi V."/>
            <person name="Khan Z.M."/>
            <person name="Jackson L."/>
            <person name="Kovar C."/>
            <person name="Kowis A."/>
            <person name="Lee S."/>
            <person name="Lewis L.R."/>
            <person name="Margolis J."/>
            <person name="Morgan M."/>
            <person name="Nazareth L.V."/>
            <person name="Nguyen N."/>
            <person name="Okwuonu G."/>
            <person name="Parker D."/>
            <person name="Richards S."/>
            <person name="Ruiz S.J."/>
            <person name="Santibanez J."/>
            <person name="Savard J."/>
            <person name="Scherer S.E."/>
            <person name="Schneider B."/>
            <person name="Sodergren E."/>
            <person name="Tautz D."/>
            <person name="Vattahil S."/>
            <person name="Villasana D."/>
            <person name="White C.S."/>
            <person name="Wright R."/>
            <person name="Park Y."/>
            <person name="Beeman R.W."/>
            <person name="Lord J."/>
            <person name="Oppert B."/>
            <person name="Lorenzen M."/>
            <person name="Brown S."/>
            <person name="Wang L."/>
            <person name="Savard J."/>
            <person name="Tautz D."/>
            <person name="Richards S."/>
            <person name="Weinstock G."/>
            <person name="Gibbs R.A."/>
            <person name="Liu Y."/>
            <person name="Worley K."/>
            <person name="Weinstock G."/>
            <person name="Elsik C.G."/>
            <person name="Reese J.T."/>
            <person name="Elhaik E."/>
            <person name="Landan G."/>
            <person name="Graur D."/>
            <person name="Arensburger P."/>
            <person name="Atkinson P."/>
            <person name="Beeman R.W."/>
            <person name="Beidler J."/>
            <person name="Brown S.J."/>
            <person name="Demuth J.P."/>
            <person name="Drury D.W."/>
            <person name="Du Y.Z."/>
            <person name="Fujiwara H."/>
            <person name="Lorenzen M."/>
            <person name="Maselli V."/>
            <person name="Osanai M."/>
            <person name="Park Y."/>
            <person name="Robertson H.M."/>
            <person name="Tu Z."/>
            <person name="Wang J.J."/>
            <person name="Wang S."/>
            <person name="Richards S."/>
            <person name="Song H."/>
            <person name="Zhang L."/>
            <person name="Sodergren E."/>
            <person name="Werner D."/>
            <person name="Stanke M."/>
            <person name="Morgenstern B."/>
            <person name="Solovyev V."/>
            <person name="Kosarev P."/>
            <person name="Brown G."/>
            <person name="Chen H.C."/>
            <person name="Ermolaeva O."/>
            <person name="Hlavina W."/>
            <person name="Kapustin Y."/>
            <person name="Kiryutin B."/>
            <person name="Kitts P."/>
            <person name="Maglott D."/>
            <person name="Pruitt K."/>
            <person name="Sapojnikov V."/>
            <person name="Souvorov A."/>
            <person name="Mackey A.J."/>
            <person name="Waterhouse R.M."/>
            <person name="Wyder S."/>
            <person name="Zdobnov E.M."/>
            <person name="Zdobnov E.M."/>
            <person name="Wyder S."/>
            <person name="Kriventseva E.V."/>
            <person name="Kadowaki T."/>
            <person name="Bork P."/>
            <person name="Aranda M."/>
            <person name="Bao R."/>
            <person name="Beermann A."/>
            <person name="Berns N."/>
            <person name="Bolognesi R."/>
            <person name="Bonneton F."/>
            <person name="Bopp D."/>
            <person name="Brown S.J."/>
            <person name="Bucher G."/>
            <person name="Butts T."/>
            <person name="Chaumot A."/>
            <person name="Denell R.E."/>
            <person name="Ferrier D.E."/>
            <person name="Friedrich M."/>
            <person name="Gordon C.M."/>
            <person name="Jindra M."/>
            <person name="Klingler M."/>
            <person name="Lan Q."/>
            <person name="Lattorff H.M."/>
            <person name="Laudet V."/>
            <person name="von Levetsow C."/>
            <person name="Liu Z."/>
            <person name="Lutz R."/>
            <person name="Lynch J.A."/>
            <person name="da Fonseca R.N."/>
            <person name="Posnien N."/>
            <person name="Reuter R."/>
            <person name="Roth S."/>
            <person name="Savard J."/>
            <person name="Schinko J.B."/>
            <person name="Schmitt C."/>
            <person name="Schoppmeier M."/>
            <person name="Schroder R."/>
            <person name="Shippy T.D."/>
            <person name="Simonnet F."/>
            <person name="Marques-Souza H."/>
            <person name="Tautz D."/>
            <person name="Tomoyasu Y."/>
            <person name="Trauner J."/>
            <person name="Van der Zee M."/>
            <person name="Vervoort M."/>
            <person name="Wittkopp N."/>
            <person name="Wimmer E.A."/>
            <person name="Yang X."/>
            <person name="Jones A.K."/>
            <person name="Sattelle D.B."/>
            <person name="Ebert P.R."/>
            <person name="Nelson D."/>
            <person name="Scott J.G."/>
            <person name="Beeman R.W."/>
            <person name="Muthukrishnan S."/>
            <person name="Kramer K.J."/>
            <person name="Arakane Y."/>
            <person name="Beeman R.W."/>
            <person name="Zhu Q."/>
            <person name="Hogenkamp D."/>
            <person name="Dixit R."/>
            <person name="Oppert B."/>
            <person name="Jiang H."/>
            <person name="Zou Z."/>
            <person name="Marshall J."/>
            <person name="Elpidina E."/>
            <person name="Vinokurov K."/>
            <person name="Oppert C."/>
            <person name="Zou Z."/>
            <person name="Evans J."/>
            <person name="Lu Z."/>
            <person name="Zhao P."/>
            <person name="Sumathipala N."/>
            <person name="Altincicek B."/>
            <person name="Vilcinskas A."/>
            <person name="Williams M."/>
            <person name="Hultmark D."/>
            <person name="Hetru C."/>
            <person name="Jiang H."/>
            <person name="Grimmelikhuijzen C.J."/>
            <person name="Hauser F."/>
            <person name="Cazzamali G."/>
            <person name="Williamson M."/>
            <person name="Park Y."/>
            <person name="Li B."/>
            <person name="Tanaka Y."/>
            <person name="Predel R."/>
            <person name="Neupert S."/>
            <person name="Schachtner J."/>
            <person name="Verleyen P."/>
            <person name="Raible F."/>
            <person name="Bork P."/>
            <person name="Friedrich M."/>
            <person name="Walden K.K."/>
            <person name="Robertson H.M."/>
            <person name="Angeli S."/>
            <person name="Foret S."/>
            <person name="Bucher G."/>
            <person name="Schuetz S."/>
            <person name="Maleszka R."/>
            <person name="Wimmer E.A."/>
            <person name="Beeman R.W."/>
            <person name="Lorenzen M."/>
            <person name="Tomoyasu Y."/>
            <person name="Miller S.C."/>
            <person name="Grossmann D."/>
            <person name="Bucher G."/>
        </authorList>
    </citation>
    <scope>NUCLEOTIDE SEQUENCE [LARGE SCALE GENOMIC DNA]</scope>
    <source>
        <strain evidence="10 11">Georgia GA2</strain>
    </source>
</reference>
<dbReference type="GO" id="GO:0008233">
    <property type="term" value="F:peptidase activity"/>
    <property type="evidence" value="ECO:0007669"/>
    <property type="project" value="UniProtKB-KW"/>
</dbReference>
<sequence length="292" mass="34070">MLKQGIIRPSDSPWSSPIWIVPKKLDASGQRKWRIVIDYRKLNEQTVEDRYPLPNINDILDKLGRSQYFSTIDLASGFHQIEVDPNDVQKTAFTVENGHYEFVRMPFGLKNAPSTFQRVMDNVLRGILNRLQTLEFVPEINQYLGIFPVSVPIKSSCSNVLAQHQIQGVFLFENQLNCQKYVNDQLLIFNDTTERKPIILEDFRLPVRNNVKIPKLTLRTLQVTSLTNNLPRLQMYPYEDSKNIWHLTGTAILYFVFLALAIWFMMQKIAFRRRNQTEEAPEPVELPRDAKF</sequence>
<dbReference type="Gene3D" id="3.30.70.270">
    <property type="match status" value="1"/>
</dbReference>
<keyword evidence="7" id="KW-0695">RNA-directed DNA polymerase</keyword>
<keyword evidence="4" id="KW-0540">Nuclease</keyword>
<evidence type="ECO:0000259" key="9">
    <source>
        <dbReference type="PROSITE" id="PS50878"/>
    </source>
</evidence>
<accession>A0A139WB22</accession>
<feature type="domain" description="Reverse transcriptase" evidence="9">
    <location>
        <begin position="2"/>
        <end position="252"/>
    </location>
</feature>
<keyword evidence="8" id="KW-0812">Transmembrane</keyword>
<keyword evidence="11" id="KW-1185">Reference proteome</keyword>
<dbReference type="InParanoid" id="A0A139WB22"/>
<dbReference type="AlphaFoldDB" id="A0A139WB22"/>
<evidence type="ECO:0000313" key="11">
    <source>
        <dbReference type="Proteomes" id="UP000007266"/>
    </source>
</evidence>
<dbReference type="PANTHER" id="PTHR24559">
    <property type="entry name" value="TRANSPOSON TY3-I GAG-POL POLYPROTEIN"/>
    <property type="match status" value="1"/>
</dbReference>